<dbReference type="GO" id="GO:0005783">
    <property type="term" value="C:endoplasmic reticulum"/>
    <property type="evidence" value="ECO:0007669"/>
    <property type="project" value="TreeGrafter"/>
</dbReference>
<dbReference type="InterPro" id="IPR036026">
    <property type="entry name" value="Seven-hairpin_glycosidases"/>
</dbReference>
<dbReference type="Pfam" id="PF01532">
    <property type="entry name" value="Glyco_hydro_47"/>
    <property type="match status" value="1"/>
</dbReference>
<reference evidence="6" key="1">
    <citation type="submission" date="2023-10" db="EMBL/GenBank/DDBJ databases">
        <authorList>
            <person name="Hackl T."/>
        </authorList>
    </citation>
    <scope>NUCLEOTIDE SEQUENCE</scope>
</reference>
<dbReference type="Gene3D" id="1.50.10.10">
    <property type="match status" value="1"/>
</dbReference>
<keyword evidence="7" id="KW-1185">Reference proteome</keyword>
<evidence type="ECO:0000313" key="6">
    <source>
        <dbReference type="EMBL" id="CAJ2508727.1"/>
    </source>
</evidence>
<dbReference type="SUPFAM" id="SSF48225">
    <property type="entry name" value="Seven-hairpin glycosidases"/>
    <property type="match status" value="1"/>
</dbReference>
<comment type="similarity">
    <text evidence="3">Belongs to the glycosyl hydrolase 47 family.</text>
</comment>
<dbReference type="GO" id="GO:0016020">
    <property type="term" value="C:membrane"/>
    <property type="evidence" value="ECO:0007669"/>
    <property type="project" value="InterPro"/>
</dbReference>
<dbReference type="Proteomes" id="UP001295740">
    <property type="component" value="Unassembled WGS sequence"/>
</dbReference>
<proteinExistence type="inferred from homology"/>
<sequence length="105" mass="11597">MPVTRFPWRNYVKGKVQKAGSTVLVAEVGSLSLEFTKLSQLTGDMQYYDAIQRIYDDLEQGQGMGLLPGMWPVVVDASKTPMAYKGDSFSLGGMSDSVYEYLGTQ</sequence>
<name>A0AAI8VQQ8_9PEZI</name>
<dbReference type="GO" id="GO:0036503">
    <property type="term" value="P:ERAD pathway"/>
    <property type="evidence" value="ECO:0007669"/>
    <property type="project" value="UniProtKB-ARBA"/>
</dbReference>
<comment type="cofactor">
    <cofactor evidence="1">
        <name>Ca(2+)</name>
        <dbReference type="ChEBI" id="CHEBI:29108"/>
    </cofactor>
</comment>
<dbReference type="PANTHER" id="PTHR11742">
    <property type="entry name" value="MANNOSYL-OLIGOSACCHARIDE ALPHA-1,2-MANNOSIDASE-RELATED"/>
    <property type="match status" value="1"/>
</dbReference>
<evidence type="ECO:0000256" key="3">
    <source>
        <dbReference type="ARBA" id="ARBA00007658"/>
    </source>
</evidence>
<comment type="pathway">
    <text evidence="2">Protein modification; protein glycosylation.</text>
</comment>
<keyword evidence="5" id="KW-1015">Disulfide bond</keyword>
<dbReference type="PANTHER" id="PTHR11742:SF103">
    <property type="entry name" value="ENDOPLASMIC RETICULUM MANNOSIDASE MNL2-RELATED"/>
    <property type="match status" value="1"/>
</dbReference>
<organism evidence="6 7">
    <name type="scientific">Anthostomella pinea</name>
    <dbReference type="NCBI Taxonomy" id="933095"/>
    <lineage>
        <taxon>Eukaryota</taxon>
        <taxon>Fungi</taxon>
        <taxon>Dikarya</taxon>
        <taxon>Ascomycota</taxon>
        <taxon>Pezizomycotina</taxon>
        <taxon>Sordariomycetes</taxon>
        <taxon>Xylariomycetidae</taxon>
        <taxon>Xylariales</taxon>
        <taxon>Xylariaceae</taxon>
        <taxon>Anthostomella</taxon>
    </lineage>
</organism>
<dbReference type="GO" id="GO:0005509">
    <property type="term" value="F:calcium ion binding"/>
    <property type="evidence" value="ECO:0007669"/>
    <property type="project" value="InterPro"/>
</dbReference>
<evidence type="ECO:0000256" key="5">
    <source>
        <dbReference type="ARBA" id="ARBA00023157"/>
    </source>
</evidence>
<evidence type="ECO:0000256" key="1">
    <source>
        <dbReference type="ARBA" id="ARBA00001913"/>
    </source>
</evidence>
<dbReference type="GO" id="GO:0004571">
    <property type="term" value="F:mannosyl-oligosaccharide 1,2-alpha-mannosidase activity"/>
    <property type="evidence" value="ECO:0007669"/>
    <property type="project" value="InterPro"/>
</dbReference>
<evidence type="ECO:0000313" key="7">
    <source>
        <dbReference type="Proteomes" id="UP001295740"/>
    </source>
</evidence>
<comment type="caution">
    <text evidence="6">The sequence shown here is derived from an EMBL/GenBank/DDBJ whole genome shotgun (WGS) entry which is preliminary data.</text>
</comment>
<dbReference type="GO" id="GO:0005975">
    <property type="term" value="P:carbohydrate metabolic process"/>
    <property type="evidence" value="ECO:0007669"/>
    <property type="project" value="InterPro"/>
</dbReference>
<accession>A0AAI8VQQ8</accession>
<evidence type="ECO:0000256" key="2">
    <source>
        <dbReference type="ARBA" id="ARBA00004922"/>
    </source>
</evidence>
<evidence type="ECO:0000256" key="4">
    <source>
        <dbReference type="ARBA" id="ARBA00022801"/>
    </source>
</evidence>
<dbReference type="InterPro" id="IPR012341">
    <property type="entry name" value="6hp_glycosidase-like_sf"/>
</dbReference>
<protein>
    <submittedName>
        <fullName evidence="6">Uu.00g137530.m01.CDS01</fullName>
    </submittedName>
</protein>
<keyword evidence="4" id="KW-0378">Hydrolase</keyword>
<dbReference type="EMBL" id="CAUWAG010000012">
    <property type="protein sequence ID" value="CAJ2508727.1"/>
    <property type="molecule type" value="Genomic_DNA"/>
</dbReference>
<gene>
    <name evidence="6" type="ORF">KHLLAP_LOCUS9195</name>
</gene>
<dbReference type="AlphaFoldDB" id="A0AAI8VQQ8"/>
<dbReference type="InterPro" id="IPR001382">
    <property type="entry name" value="Glyco_hydro_47"/>
</dbReference>
<dbReference type="InterPro" id="IPR050749">
    <property type="entry name" value="Glycosyl_Hydrolase_47"/>
</dbReference>